<proteinExistence type="predicted"/>
<dbReference type="Proteomes" id="UP001163285">
    <property type="component" value="Chromosome"/>
</dbReference>
<dbReference type="EMBL" id="CP110176">
    <property type="protein sequence ID" value="WGC85898.1"/>
    <property type="molecule type" value="Genomic_DNA"/>
</dbReference>
<feature type="compositionally biased region" description="Basic and acidic residues" evidence="1">
    <location>
        <begin position="50"/>
        <end position="69"/>
    </location>
</feature>
<evidence type="ECO:0000313" key="3">
    <source>
        <dbReference type="Proteomes" id="UP001163285"/>
    </source>
</evidence>
<feature type="region of interest" description="Disordered" evidence="1">
    <location>
        <begin position="41"/>
        <end position="69"/>
    </location>
</feature>
<dbReference type="AlphaFoldDB" id="A0AAF0JYA7"/>
<protein>
    <submittedName>
        <fullName evidence="2">Uncharacterized protein</fullName>
    </submittedName>
</protein>
<evidence type="ECO:0000313" key="2">
    <source>
        <dbReference type="EMBL" id="WGC85898.1"/>
    </source>
</evidence>
<sequence>MSGKDYNSPWHEFIDSEAFKKAIDMVPSLAKEAGRFAESTKLNKKIPTPKTDDGIVKEKTVEKSAANEE</sequence>
<evidence type="ECO:0000256" key="1">
    <source>
        <dbReference type="SAM" id="MobiDB-lite"/>
    </source>
</evidence>
<name>A0AAF0JYA7_AERCA</name>
<organism evidence="2 3">
    <name type="scientific">Aeromonas caviae</name>
    <name type="common">Aeromonas punctata</name>
    <dbReference type="NCBI Taxonomy" id="648"/>
    <lineage>
        <taxon>Bacteria</taxon>
        <taxon>Pseudomonadati</taxon>
        <taxon>Pseudomonadota</taxon>
        <taxon>Gammaproteobacteria</taxon>
        <taxon>Aeromonadales</taxon>
        <taxon>Aeromonadaceae</taxon>
        <taxon>Aeromonas</taxon>
    </lineage>
</organism>
<dbReference type="RefSeq" id="WP_125117516.1">
    <property type="nucleotide sequence ID" value="NZ_AP019195.1"/>
</dbReference>
<accession>A0AAF0JYA7</accession>
<gene>
    <name evidence="2" type="ORF">OJY61_24440</name>
</gene>
<reference evidence="2" key="1">
    <citation type="submission" date="2023-04" db="EMBL/GenBank/DDBJ databases">
        <title>Whole Genome Sequence of Multi-drug resistant Aeromonas caviae as a gut pathogen in newborn.</title>
        <authorList>
            <person name="Jadhav S.V."/>
            <person name="Saroj S.D."/>
            <person name="Saha U.B."/>
            <person name="Sen S."/>
            <person name="Kher A."/>
        </authorList>
    </citation>
    <scope>NUCLEOTIDE SEQUENCE</scope>
    <source>
        <strain evidence="2">SVJ23</strain>
    </source>
</reference>